<keyword evidence="2" id="KW-0472">Membrane</keyword>
<evidence type="ECO:0000256" key="2">
    <source>
        <dbReference type="SAM" id="Phobius"/>
    </source>
</evidence>
<gene>
    <name evidence="3" type="ORF">GGI19_002219</name>
</gene>
<organism evidence="3 4">
    <name type="scientific">Coemansia pectinata</name>
    <dbReference type="NCBI Taxonomy" id="1052879"/>
    <lineage>
        <taxon>Eukaryota</taxon>
        <taxon>Fungi</taxon>
        <taxon>Fungi incertae sedis</taxon>
        <taxon>Zoopagomycota</taxon>
        <taxon>Kickxellomycotina</taxon>
        <taxon>Kickxellomycetes</taxon>
        <taxon>Kickxellales</taxon>
        <taxon>Kickxellaceae</taxon>
        <taxon>Coemansia</taxon>
    </lineage>
</organism>
<evidence type="ECO:0000313" key="3">
    <source>
        <dbReference type="EMBL" id="KAJ2754692.1"/>
    </source>
</evidence>
<accession>A0A9W8LCQ9</accession>
<evidence type="ECO:0000313" key="4">
    <source>
        <dbReference type="Proteomes" id="UP001140011"/>
    </source>
</evidence>
<dbReference type="Proteomes" id="UP001140011">
    <property type="component" value="Unassembled WGS sequence"/>
</dbReference>
<dbReference type="Gene3D" id="1.10.2000.10">
    <property type="entry name" value="Frizzled cysteine-rich domain"/>
    <property type="match status" value="1"/>
</dbReference>
<feature type="region of interest" description="Disordered" evidence="1">
    <location>
        <begin position="198"/>
        <end position="221"/>
    </location>
</feature>
<dbReference type="InterPro" id="IPR036790">
    <property type="entry name" value="Frizzled_dom_sf"/>
</dbReference>
<protein>
    <submittedName>
        <fullName evidence="3">Uncharacterized protein</fullName>
    </submittedName>
</protein>
<evidence type="ECO:0000256" key="1">
    <source>
        <dbReference type="SAM" id="MobiDB-lite"/>
    </source>
</evidence>
<proteinExistence type="predicted"/>
<name>A0A9W8LCQ9_9FUNG</name>
<dbReference type="OrthoDB" id="5534799at2759"/>
<keyword evidence="2" id="KW-0812">Transmembrane</keyword>
<reference evidence="3" key="1">
    <citation type="submission" date="2022-07" db="EMBL/GenBank/DDBJ databases">
        <title>Phylogenomic reconstructions and comparative analyses of Kickxellomycotina fungi.</title>
        <authorList>
            <person name="Reynolds N.K."/>
            <person name="Stajich J.E."/>
            <person name="Barry K."/>
            <person name="Grigoriev I.V."/>
            <person name="Crous P."/>
            <person name="Smith M.E."/>
        </authorList>
    </citation>
    <scope>NUCLEOTIDE SEQUENCE</scope>
    <source>
        <strain evidence="3">BCRC 34297</strain>
    </source>
</reference>
<dbReference type="EMBL" id="JANBUH010000101">
    <property type="protein sequence ID" value="KAJ2754692.1"/>
    <property type="molecule type" value="Genomic_DNA"/>
</dbReference>
<dbReference type="AlphaFoldDB" id="A0A9W8LCQ9"/>
<sequence>MNSYEACEDIAALSTVCGREGYQSQSSRYQNADDIVGKVSMVVVRSLGHSMTRRPPAKCKAAIRTLSCSVVFPQCPSDASATPMPHYSELLNRVGSACDVGIDELSDRLLATLSQQRSEEGASRHWRTSLARISDEWSWAQQKLAWPAQHGASVEAAGADSAAGDLAVCAAMCFVLWWFGVWLVRQWSRDMAGAFSQLRHQPPRPLGPSNKEADVAIEIGD</sequence>
<keyword evidence="4" id="KW-1185">Reference proteome</keyword>
<feature type="transmembrane region" description="Helical" evidence="2">
    <location>
        <begin position="162"/>
        <end position="184"/>
    </location>
</feature>
<comment type="caution">
    <text evidence="3">The sequence shown here is derived from an EMBL/GenBank/DDBJ whole genome shotgun (WGS) entry which is preliminary data.</text>
</comment>
<keyword evidence="2" id="KW-1133">Transmembrane helix</keyword>